<feature type="transmembrane region" description="Helical" evidence="1">
    <location>
        <begin position="145"/>
        <end position="163"/>
    </location>
</feature>
<reference evidence="3" key="1">
    <citation type="submission" date="2016-11" db="EMBL/GenBank/DDBJ databases">
        <authorList>
            <person name="Varghese N."/>
            <person name="Submissions S."/>
        </authorList>
    </citation>
    <scope>NUCLEOTIDE SEQUENCE [LARGE SCALE GENOMIC DNA]</scope>
    <source>
        <strain evidence="3">DSM 25330</strain>
    </source>
</reference>
<dbReference type="STRING" id="1089305.SAMN05444148_0478"/>
<dbReference type="EMBL" id="FQWS01000001">
    <property type="protein sequence ID" value="SHG58117.1"/>
    <property type="molecule type" value="Genomic_DNA"/>
</dbReference>
<keyword evidence="1" id="KW-1133">Transmembrane helix</keyword>
<dbReference type="RefSeq" id="WP_073082507.1">
    <property type="nucleotide sequence ID" value="NZ_FQWS01000001.1"/>
</dbReference>
<feature type="transmembrane region" description="Helical" evidence="1">
    <location>
        <begin position="12"/>
        <end position="44"/>
    </location>
</feature>
<evidence type="ECO:0000313" key="2">
    <source>
        <dbReference type="EMBL" id="SHG58117.1"/>
    </source>
</evidence>
<name>A0A1M5KZB9_9FLAO</name>
<dbReference type="Proteomes" id="UP000184522">
    <property type="component" value="Unassembled WGS sequence"/>
</dbReference>
<feature type="transmembrane region" description="Helical" evidence="1">
    <location>
        <begin position="74"/>
        <end position="92"/>
    </location>
</feature>
<keyword evidence="1" id="KW-0472">Membrane</keyword>
<gene>
    <name evidence="2" type="ORF">SAMN05444148_0478</name>
</gene>
<protein>
    <submittedName>
        <fullName evidence="2">Rod shape-determining protein MreD</fullName>
    </submittedName>
</protein>
<feature type="transmembrane region" description="Helical" evidence="1">
    <location>
        <begin position="112"/>
        <end position="133"/>
    </location>
</feature>
<keyword evidence="3" id="KW-1185">Reference proteome</keyword>
<keyword evidence="1" id="KW-0812">Transmembrane</keyword>
<accession>A0A1M5KZB9</accession>
<dbReference type="OrthoDB" id="1132160at2"/>
<dbReference type="AlphaFoldDB" id="A0A1M5KZB9"/>
<proteinExistence type="predicted"/>
<evidence type="ECO:0000313" key="3">
    <source>
        <dbReference type="Proteomes" id="UP000184522"/>
    </source>
</evidence>
<sequence length="167" mass="19079">MNSVLASNTIRFFALLLVQVTICSNINFLGYINPFIYIIFILLFPVKSNRPLFLLCAFNMGLIVDMFLDSGGVHAGASVCLAFVRPIFLKYAFGTLYDHQILKFNKLQLNELVVYISFMTLFHHFVVFNLEIFNISQILLILKKTLISSLFTVVLSTLLILLFKARK</sequence>
<evidence type="ECO:0000256" key="1">
    <source>
        <dbReference type="SAM" id="Phobius"/>
    </source>
</evidence>
<organism evidence="2 3">
    <name type="scientific">Winogradskyella jejuensis</name>
    <dbReference type="NCBI Taxonomy" id="1089305"/>
    <lineage>
        <taxon>Bacteria</taxon>
        <taxon>Pseudomonadati</taxon>
        <taxon>Bacteroidota</taxon>
        <taxon>Flavobacteriia</taxon>
        <taxon>Flavobacteriales</taxon>
        <taxon>Flavobacteriaceae</taxon>
        <taxon>Winogradskyella</taxon>
    </lineage>
</organism>